<dbReference type="AlphaFoldDB" id="A0A7I7T9D4"/>
<dbReference type="PROSITE" id="PS01332">
    <property type="entry name" value="HTH_RRF2_1"/>
    <property type="match status" value="1"/>
</dbReference>
<dbReference type="Pfam" id="PF02082">
    <property type="entry name" value="Rrf2"/>
    <property type="match status" value="1"/>
</dbReference>
<evidence type="ECO:0000313" key="5">
    <source>
        <dbReference type="Proteomes" id="UP000467148"/>
    </source>
</evidence>
<evidence type="ECO:0000256" key="3">
    <source>
        <dbReference type="SAM" id="MobiDB-lite"/>
    </source>
</evidence>
<sequence>MENTTRASVPSPADLRAGPGLLPTEAPDPDPPASRGYKVAIGGATAHRPHWVIQVSFLPLPMETSMKHTNQADFALRVLMYLRASSERRGSVGEIAIAHRVSRNHLDKVVQRLAAAGIVESTRGRAGGVRLVRDPSTITVGEVMRTMESDFAVVECLGPVRYCRIAGVCGARDVFSRALDAYLSVLDSATLDDIAANDQGLRGALGMTHRARDL</sequence>
<dbReference type="PANTHER" id="PTHR33221">
    <property type="entry name" value="WINGED HELIX-TURN-HELIX TRANSCRIPTIONAL REGULATOR, RRF2 FAMILY"/>
    <property type="match status" value="1"/>
</dbReference>
<dbReference type="InterPro" id="IPR036390">
    <property type="entry name" value="WH_DNA-bd_sf"/>
</dbReference>
<dbReference type="InterPro" id="IPR000944">
    <property type="entry name" value="Tscrpt_reg_Rrf2"/>
</dbReference>
<name>A0A7I7T9D4_9MYCO</name>
<keyword evidence="1" id="KW-0238">DNA-binding</keyword>
<accession>A0A7I7T9D4</accession>
<dbReference type="Proteomes" id="UP000467148">
    <property type="component" value="Chromosome"/>
</dbReference>
<proteinExistence type="predicted"/>
<dbReference type="Gene3D" id="1.10.10.10">
    <property type="entry name" value="Winged helix-like DNA-binding domain superfamily/Winged helix DNA-binding domain"/>
    <property type="match status" value="1"/>
</dbReference>
<dbReference type="InterPro" id="IPR030489">
    <property type="entry name" value="TR_Rrf2-type_CS"/>
</dbReference>
<reference evidence="4 5" key="1">
    <citation type="journal article" date="2019" name="Emerg. Microbes Infect.">
        <title>Comprehensive subspecies identification of 175 nontuberculous mycobacteria species based on 7547 genomic profiles.</title>
        <authorList>
            <person name="Matsumoto Y."/>
            <person name="Kinjo T."/>
            <person name="Motooka D."/>
            <person name="Nabeya D."/>
            <person name="Jung N."/>
            <person name="Uechi K."/>
            <person name="Horii T."/>
            <person name="Iida T."/>
            <person name="Fujita J."/>
            <person name="Nakamura S."/>
        </authorList>
    </citation>
    <scope>NUCLEOTIDE SEQUENCE [LARGE SCALE GENOMIC DNA]</scope>
    <source>
        <strain evidence="4 5">JCM 30396</strain>
    </source>
</reference>
<gene>
    <name evidence="4" type="ORF">MHEL_33020</name>
</gene>
<dbReference type="GO" id="GO:0005829">
    <property type="term" value="C:cytosol"/>
    <property type="evidence" value="ECO:0007669"/>
    <property type="project" value="TreeGrafter"/>
</dbReference>
<dbReference type="PANTHER" id="PTHR33221:SF4">
    <property type="entry name" value="HTH-TYPE TRANSCRIPTIONAL REPRESSOR NSRR"/>
    <property type="match status" value="1"/>
</dbReference>
<evidence type="ECO:0008006" key="6">
    <source>
        <dbReference type="Google" id="ProtNLM"/>
    </source>
</evidence>
<dbReference type="NCBIfam" id="TIGR00738">
    <property type="entry name" value="rrf2_super"/>
    <property type="match status" value="1"/>
</dbReference>
<dbReference type="GO" id="GO:0003677">
    <property type="term" value="F:DNA binding"/>
    <property type="evidence" value="ECO:0007669"/>
    <property type="project" value="UniProtKB-KW"/>
</dbReference>
<feature type="region of interest" description="Disordered" evidence="3">
    <location>
        <begin position="1"/>
        <end position="35"/>
    </location>
</feature>
<keyword evidence="5" id="KW-1185">Reference proteome</keyword>
<evidence type="ECO:0000256" key="2">
    <source>
        <dbReference type="ARBA" id="ARBA00034078"/>
    </source>
</evidence>
<evidence type="ECO:0000256" key="1">
    <source>
        <dbReference type="ARBA" id="ARBA00023125"/>
    </source>
</evidence>
<dbReference type="PROSITE" id="PS51197">
    <property type="entry name" value="HTH_RRF2_2"/>
    <property type="match status" value="1"/>
</dbReference>
<comment type="cofactor">
    <cofactor evidence="2">
        <name>[2Fe-2S] cluster</name>
        <dbReference type="ChEBI" id="CHEBI:190135"/>
    </cofactor>
</comment>
<evidence type="ECO:0000313" key="4">
    <source>
        <dbReference type="EMBL" id="BBY65059.1"/>
    </source>
</evidence>
<dbReference type="InterPro" id="IPR036388">
    <property type="entry name" value="WH-like_DNA-bd_sf"/>
</dbReference>
<dbReference type="KEGG" id="mhev:MHEL_33020"/>
<organism evidence="4 5">
    <name type="scientific">Mycolicibacterium helvum</name>
    <dbReference type="NCBI Taxonomy" id="1534349"/>
    <lineage>
        <taxon>Bacteria</taxon>
        <taxon>Bacillati</taxon>
        <taxon>Actinomycetota</taxon>
        <taxon>Actinomycetes</taxon>
        <taxon>Mycobacteriales</taxon>
        <taxon>Mycobacteriaceae</taxon>
        <taxon>Mycolicibacterium</taxon>
    </lineage>
</organism>
<dbReference type="SUPFAM" id="SSF46785">
    <property type="entry name" value="Winged helix' DNA-binding domain"/>
    <property type="match status" value="1"/>
</dbReference>
<protein>
    <recommendedName>
        <fullName evidence="6">HTH-type transcriptional repressor NsrR</fullName>
    </recommendedName>
</protein>
<dbReference type="GO" id="GO:0003700">
    <property type="term" value="F:DNA-binding transcription factor activity"/>
    <property type="evidence" value="ECO:0007669"/>
    <property type="project" value="TreeGrafter"/>
</dbReference>
<dbReference type="EMBL" id="AP022596">
    <property type="protein sequence ID" value="BBY65059.1"/>
    <property type="molecule type" value="Genomic_DNA"/>
</dbReference>